<dbReference type="PANTHER" id="PTHR24123:SF33">
    <property type="entry name" value="PROTEIN HOS4"/>
    <property type="match status" value="1"/>
</dbReference>
<dbReference type="InterPro" id="IPR031348">
    <property type="entry name" value="PigL_N"/>
</dbReference>
<dbReference type="SMART" id="SM00248">
    <property type="entry name" value="ANK"/>
    <property type="match status" value="8"/>
</dbReference>
<feature type="domain" description="Azaphilone pigments biosynthesis cluster protein L N-terminal" evidence="4">
    <location>
        <begin position="3"/>
        <end position="172"/>
    </location>
</feature>
<dbReference type="PANTHER" id="PTHR24123">
    <property type="entry name" value="ANKYRIN REPEAT-CONTAINING"/>
    <property type="match status" value="1"/>
</dbReference>
<accession>A0AAE8SWP8</accession>
<comment type="caution">
    <text evidence="5">The sequence shown here is derived from an EMBL/GenBank/DDBJ whole genome shotgun (WGS) entry which is preliminary data.</text>
</comment>
<dbReference type="SUPFAM" id="SSF48403">
    <property type="entry name" value="Ankyrin repeat"/>
    <property type="match status" value="1"/>
</dbReference>
<name>A0AAE8SWP8_9PEZI</name>
<evidence type="ECO:0000256" key="3">
    <source>
        <dbReference type="PROSITE-ProRule" id="PRU00023"/>
    </source>
</evidence>
<dbReference type="Pfam" id="PF17111">
    <property type="entry name" value="PigL_N"/>
    <property type="match status" value="1"/>
</dbReference>
<dbReference type="InterPro" id="IPR002110">
    <property type="entry name" value="Ankyrin_rpt"/>
</dbReference>
<dbReference type="EMBL" id="ONZQ02000008">
    <property type="protein sequence ID" value="SPO03227.1"/>
    <property type="molecule type" value="Genomic_DNA"/>
</dbReference>
<keyword evidence="6" id="KW-1185">Reference proteome</keyword>
<dbReference type="Gene3D" id="1.25.40.20">
    <property type="entry name" value="Ankyrin repeat-containing domain"/>
    <property type="match status" value="3"/>
</dbReference>
<dbReference type="Pfam" id="PF12796">
    <property type="entry name" value="Ank_2"/>
    <property type="match status" value="3"/>
</dbReference>
<reference evidence="5" key="1">
    <citation type="submission" date="2018-03" db="EMBL/GenBank/DDBJ databases">
        <authorList>
            <person name="Guldener U."/>
        </authorList>
    </citation>
    <scope>NUCLEOTIDE SEQUENCE</scope>
</reference>
<dbReference type="InterPro" id="IPR036770">
    <property type="entry name" value="Ankyrin_rpt-contain_sf"/>
</dbReference>
<organism evidence="5 6">
    <name type="scientific">Cephalotrichum gorgonifer</name>
    <dbReference type="NCBI Taxonomy" id="2041049"/>
    <lineage>
        <taxon>Eukaryota</taxon>
        <taxon>Fungi</taxon>
        <taxon>Dikarya</taxon>
        <taxon>Ascomycota</taxon>
        <taxon>Pezizomycotina</taxon>
        <taxon>Sordariomycetes</taxon>
        <taxon>Hypocreomycetidae</taxon>
        <taxon>Microascales</taxon>
        <taxon>Microascaceae</taxon>
        <taxon>Cephalotrichum</taxon>
    </lineage>
</organism>
<gene>
    <name evidence="5" type="ORF">DNG_05909</name>
</gene>
<evidence type="ECO:0000313" key="6">
    <source>
        <dbReference type="Proteomes" id="UP001187682"/>
    </source>
</evidence>
<feature type="repeat" description="ANK" evidence="3">
    <location>
        <begin position="567"/>
        <end position="599"/>
    </location>
</feature>
<evidence type="ECO:0000259" key="4">
    <source>
        <dbReference type="Pfam" id="PF17111"/>
    </source>
</evidence>
<dbReference type="PROSITE" id="PS50297">
    <property type="entry name" value="ANK_REP_REGION"/>
    <property type="match status" value="3"/>
</dbReference>
<evidence type="ECO:0000256" key="2">
    <source>
        <dbReference type="ARBA" id="ARBA00023043"/>
    </source>
</evidence>
<sequence length="646" mass="70716">MSDPLSVVAGITGILAFTATAARSLTTLVASIRDAPDDISDLQLELQNLSALIQSAHDVVVKHPLRLEDAPLAETVGVYLERCQEIMDAIRVQLKQFMSRESGRRSPMRMITWTIRKGEIRNLRDRLRDSKAGLQLSITTLNAYLTGKGMQEIKEDMARGYDKIVDHFQSIESARKIQRRLEGDLESVSAFGERRMSVSNGTEVGLPLRKFFQEYRGANSLAPPTANEDPFEDKDVDTATLAPERFLREGSPLLQAAQAGNAQQAQRLISLGASPSETSPDGRTALHFCAIYNDVATARVLLDHGADIDAKDDQSTSPFRVALRAESHGVATLLVQRGCALGSFVPALLDIVQSSHDGAGLKNLLTALHGRLDESRGPFLVHEAIERNADVALRRLLDAGFDPNAPDEDGISPVHHAVLRQHRPSVRLLLRHGANKNDFLTPRVHGNLRRDVNWHRPLLPPIEDGTSAISTAGRRMHDVDMVRVLLEEGADPDWRYPDGGIALQGLCAEEYLESAKVLIDFGSNVNHINGRGRSPFHWAAICNNPKLVRYMAEHGKADLNLPCEGDHGWTPLHAASAFRCLPAAMTLVELGADVNAQDKFGRRPIDVISNDGSSDVGDLMEKLRVRAKASETAAPEGQKVAVMESA</sequence>
<feature type="repeat" description="ANK" evidence="3">
    <location>
        <begin position="409"/>
        <end position="437"/>
    </location>
</feature>
<feature type="repeat" description="ANK" evidence="3">
    <location>
        <begin position="281"/>
        <end position="313"/>
    </location>
</feature>
<keyword evidence="1" id="KW-0677">Repeat</keyword>
<dbReference type="Proteomes" id="UP001187682">
    <property type="component" value="Unassembled WGS sequence"/>
</dbReference>
<dbReference type="InterPro" id="IPR051165">
    <property type="entry name" value="Multifunctional_ANK_Repeat"/>
</dbReference>
<proteinExistence type="predicted"/>
<keyword evidence="2 3" id="KW-0040">ANK repeat</keyword>
<protein>
    <recommendedName>
        <fullName evidence="4">Azaphilone pigments biosynthesis cluster protein L N-terminal domain-containing protein</fullName>
    </recommendedName>
</protein>
<evidence type="ECO:0000313" key="5">
    <source>
        <dbReference type="EMBL" id="SPO03227.1"/>
    </source>
</evidence>
<evidence type="ECO:0000256" key="1">
    <source>
        <dbReference type="ARBA" id="ARBA00022737"/>
    </source>
</evidence>
<dbReference type="AlphaFoldDB" id="A0AAE8SWP8"/>
<dbReference type="PROSITE" id="PS50088">
    <property type="entry name" value="ANK_REPEAT"/>
    <property type="match status" value="3"/>
</dbReference>